<dbReference type="Pfam" id="PF18401">
    <property type="entry name" value="Thioredoxin_13"/>
    <property type="match status" value="1"/>
</dbReference>
<feature type="region of interest" description="Disordered" evidence="6">
    <location>
        <begin position="1430"/>
        <end position="1481"/>
    </location>
</feature>
<accession>A0ABP0ZKL9</accession>
<evidence type="ECO:0000256" key="2">
    <source>
        <dbReference type="ARBA" id="ARBA00004319"/>
    </source>
</evidence>
<feature type="signal peptide" evidence="7">
    <location>
        <begin position="1"/>
        <end position="24"/>
    </location>
</feature>
<dbReference type="RefSeq" id="XP_066829355.1">
    <property type="nucleotide sequence ID" value="XM_066972414.1"/>
</dbReference>
<evidence type="ECO:0000259" key="9">
    <source>
        <dbReference type="Pfam" id="PF18401"/>
    </source>
</evidence>
<evidence type="ECO:0000313" key="13">
    <source>
        <dbReference type="Proteomes" id="UP001497383"/>
    </source>
</evidence>
<evidence type="ECO:0000256" key="6">
    <source>
        <dbReference type="SAM" id="MobiDB-lite"/>
    </source>
</evidence>
<dbReference type="InterPro" id="IPR040694">
    <property type="entry name" value="UGGT_TRXL_2"/>
</dbReference>
<protein>
    <recommendedName>
        <fullName evidence="14">UDP-glucose:glycoprotein glucosyltransferase</fullName>
    </recommendedName>
</protein>
<feature type="chain" id="PRO_5045593337" description="UDP-glucose:glycoprotein glucosyltransferase" evidence="7">
    <location>
        <begin position="25"/>
        <end position="1481"/>
    </location>
</feature>
<dbReference type="InterPro" id="IPR029044">
    <property type="entry name" value="Nucleotide-diphossugar_trans"/>
</dbReference>
<evidence type="ECO:0008006" key="14">
    <source>
        <dbReference type="Google" id="ProtNLM"/>
    </source>
</evidence>
<dbReference type="EMBL" id="OZ022407">
    <property type="protein sequence ID" value="CAK9438099.1"/>
    <property type="molecule type" value="Genomic_DNA"/>
</dbReference>
<dbReference type="Pfam" id="PF18402">
    <property type="entry name" value="Thioredoxin_14"/>
    <property type="match status" value="1"/>
</dbReference>
<feature type="domain" description="UGGT thioredoxin-like" evidence="9">
    <location>
        <begin position="299"/>
        <end position="428"/>
    </location>
</feature>
<keyword evidence="13" id="KW-1185">Reference proteome</keyword>
<evidence type="ECO:0000256" key="7">
    <source>
        <dbReference type="SAM" id="SignalP"/>
    </source>
</evidence>
<evidence type="ECO:0000259" key="10">
    <source>
        <dbReference type="Pfam" id="PF18402"/>
    </source>
</evidence>
<dbReference type="GeneID" id="92207613"/>
<dbReference type="Pfam" id="PF18400">
    <property type="entry name" value="Thioredoxin_12"/>
    <property type="match status" value="1"/>
</dbReference>
<organism evidence="12 13">
    <name type="scientific">Lodderomyces beijingensis</name>
    <dbReference type="NCBI Taxonomy" id="1775926"/>
    <lineage>
        <taxon>Eukaryota</taxon>
        <taxon>Fungi</taxon>
        <taxon>Dikarya</taxon>
        <taxon>Ascomycota</taxon>
        <taxon>Saccharomycotina</taxon>
        <taxon>Pichiomycetes</taxon>
        <taxon>Debaryomycetaceae</taxon>
        <taxon>Candida/Lodderomyces clade</taxon>
        <taxon>Lodderomyces</taxon>
    </lineage>
</organism>
<feature type="domain" description="UGGT thioredoxin-like" evidence="10">
    <location>
        <begin position="464"/>
        <end position="680"/>
    </location>
</feature>
<dbReference type="Pfam" id="PF18404">
    <property type="entry name" value="Glyco_transf_24"/>
    <property type="match status" value="1"/>
</dbReference>
<evidence type="ECO:0000313" key="12">
    <source>
        <dbReference type="EMBL" id="CAK9438099.1"/>
    </source>
</evidence>
<feature type="domain" description="UGGT thioredoxin-like" evidence="8">
    <location>
        <begin position="46"/>
        <end position="247"/>
    </location>
</feature>
<evidence type="ECO:0000256" key="3">
    <source>
        <dbReference type="ARBA" id="ARBA00022729"/>
    </source>
</evidence>
<gene>
    <name evidence="12" type="ORF">LODBEIA_P24170</name>
</gene>
<comment type="cofactor">
    <cofactor evidence="1">
        <name>Ca(2+)</name>
        <dbReference type="ChEBI" id="CHEBI:29108"/>
    </cofactor>
</comment>
<dbReference type="InterPro" id="IPR040693">
    <property type="entry name" value="UGGT_TRXL_1"/>
</dbReference>
<dbReference type="Gene3D" id="3.90.550.10">
    <property type="entry name" value="Spore Coat Polysaccharide Biosynthesis Protein SpsA, Chain A"/>
    <property type="match status" value="1"/>
</dbReference>
<dbReference type="InterPro" id="IPR009448">
    <property type="entry name" value="UDP-g_GGtrans"/>
</dbReference>
<feature type="domain" description="Glucosyltransferase 24 catalytic" evidence="11">
    <location>
        <begin position="1166"/>
        <end position="1431"/>
    </location>
</feature>
<evidence type="ECO:0000256" key="1">
    <source>
        <dbReference type="ARBA" id="ARBA00001913"/>
    </source>
</evidence>
<dbReference type="PANTHER" id="PTHR11226">
    <property type="entry name" value="UDP-GLUCOSE GLYCOPROTEIN:GLUCOSYLTRANSFERASE"/>
    <property type="match status" value="1"/>
</dbReference>
<evidence type="ECO:0000259" key="8">
    <source>
        <dbReference type="Pfam" id="PF18400"/>
    </source>
</evidence>
<evidence type="ECO:0000259" key="11">
    <source>
        <dbReference type="Pfam" id="PF18404"/>
    </source>
</evidence>
<evidence type="ECO:0000256" key="5">
    <source>
        <dbReference type="ARBA" id="ARBA00023180"/>
    </source>
</evidence>
<name>A0ABP0ZKL9_9ASCO</name>
<dbReference type="SUPFAM" id="SSF53448">
    <property type="entry name" value="Nucleotide-diphospho-sugar transferases"/>
    <property type="match status" value="1"/>
</dbReference>
<keyword evidence="3 7" id="KW-0732">Signal</keyword>
<keyword evidence="5" id="KW-0325">Glycoprotein</keyword>
<reference evidence="12 13" key="1">
    <citation type="submission" date="2024-03" db="EMBL/GenBank/DDBJ databases">
        <authorList>
            <person name="Brejova B."/>
        </authorList>
    </citation>
    <scope>NUCLEOTIDE SEQUENCE [LARGE SCALE GENOMIC DNA]</scope>
    <source>
        <strain evidence="12 13">CBS 14171</strain>
    </source>
</reference>
<proteinExistence type="predicted"/>
<sequence length="1481" mass="168285">MLLLRTLYPYSVSLSVSLFHVAVAVVAAAASAGELDVAVEAPWAKTDFIPNFIESVAGFDENLYIPTIEAIFGGSGDEDDDNELETFTDQEIYRHAIDRLQLNKSSVDFINFNLATKKFVPRAIAHYNHYDKLLAEQGDKLKLKCSHDSFGNLVETKNGAIASWASCNNKIYCSANDLFAIQTDKCDTDVLLFDRIVGNNTASSLLTFYGDPATESARNFLKILNHEARAGKLRFIWRYIPSTSGTRKKDTLSGYSAELTLLEADAIESFQTANSDWHLPQDFVEISHSNQIIRANRDSSINDVGAKIVSFVLSNTKLAKFPKFNVLKTILNDLPKFLHYLQLLPNDYAFQKVKSRARDNEKAGLSSDSLGIYINGSPIHQLELDIFKLGDKIQEELKFVDEITRLGFTTAQAKLLISKFALLSAVKQAQFESGNTLMGNNENRFKVYEFNSNSNSNFQSNSVKSGGVVFFNDVEKDRNYDMFSSNRHEVYLGPESAKLKPNQLPPLKENIHDLIFAINLGSKEQLKVFFAFSKLILDTGIPQQIGLLPLVGDDPLDIELARAFYHILKNSNPIEAMALLYKYLETKDEKEVVALIAKAEVADSFQIDLETVPNQFSISVPSIIVNGVIHDLASSNWQISMSKQIAQDVNLVKSFLKQGPVEAKLKDLIYQNAKKKRNLQVHPLNPRDNLYKRVDEDLYKVSIAFKKIDEPERVSSGTFWLVSDFKKEVHLTQLATLLRMMRKEPVQVRVINLGDPTRFDEIVQSFKINSLTNSEIEKIIAKLGIPTTSSYGRNEETAKLLESKMLPSRHSYLLLNSRYIRLDDNMINSNDLKDLLDLETSQRLRLIEDILVSYPDKFLNKIGDFKNKVPWLNSMDWFDLLSSVVTKSFQTDDKSFVVDVNRFDFDSLDLSNSVEVTRHDDSKPVDLLLLIDPLKEYSQKLVNMLDSVKDFSFLNIRILMQPKLNNNNNKEEVPVRFYRGVYPRSVPEFDAKGRWAQQHNAAFESLAPEEYKLEVDVPRRWNIVSKSCSPTVDLGHFKANADKNISVKYLLSNLIIEGDARLVSAAGRKPDRIVLAISSDWHSKDTSVMSAMRYFQLPAVAGVNTLKADSKHGLLSVSHKFESNLAAKDKMDVPIFSLDGAKLLTRLACQEQEKEITEVKAPGADINIFTILTLQDHSSAKLAAGMIASVRKHNSQKSIKFWILATFVSPEFKSLIPLLEEKYTVEIELISYKWPNFLRSQRDTARVCSGYKILFLDVLLPQTLDRVIFMDAGSICRSDLTDLVNYDLKGAPYAFASMCETKHDSEKFWKQGFWLEALKGDLKYHHSGMFVVDLQKFRDQRVGDALRYHYQKLSSDPQSLVILDQDLVNTMQRQVAIETLPQTWLWDRNWCSDKNLEEARIVMLNDGVDNKVVEARKVLPEWPDYEEQIDSLLSRAKTQEKPEQEQEKDDDYDDDEGLEELENQADFNSDDDNDKDYHDEL</sequence>
<dbReference type="InterPro" id="IPR040692">
    <property type="entry name" value="UGGT_TRXL_3"/>
</dbReference>
<evidence type="ECO:0000256" key="4">
    <source>
        <dbReference type="ARBA" id="ARBA00022824"/>
    </source>
</evidence>
<dbReference type="InterPro" id="IPR040497">
    <property type="entry name" value="Glyco_transf_24"/>
</dbReference>
<comment type="subcellular location">
    <subcellularLocation>
        <location evidence="2">Endoplasmic reticulum lumen</location>
    </subcellularLocation>
</comment>
<keyword evidence="4" id="KW-0256">Endoplasmic reticulum</keyword>
<feature type="compositionally biased region" description="Acidic residues" evidence="6">
    <location>
        <begin position="1446"/>
        <end position="1474"/>
    </location>
</feature>
<dbReference type="Proteomes" id="UP001497383">
    <property type="component" value="Chromosome 3"/>
</dbReference>
<dbReference type="PANTHER" id="PTHR11226:SF0">
    <property type="entry name" value="UDP-GLUCOSE:GLYCOPROTEIN GLUCOSYLTRANSFERASE"/>
    <property type="match status" value="1"/>
</dbReference>